<reference evidence="8 9" key="1">
    <citation type="submission" date="2020-08" db="EMBL/GenBank/DDBJ databases">
        <title>Genomic Encyclopedia of Type Strains, Phase IV (KMG-IV): sequencing the most valuable type-strain genomes for metagenomic binning, comparative biology and taxonomic classification.</title>
        <authorList>
            <person name="Goeker M."/>
        </authorList>
    </citation>
    <scope>NUCLEOTIDE SEQUENCE [LARGE SCALE GENOMIC DNA]</scope>
    <source>
        <strain evidence="8 9">DSM 11099</strain>
    </source>
</reference>
<dbReference type="InterPro" id="IPR036291">
    <property type="entry name" value="NAD(P)-bd_dom_sf"/>
</dbReference>
<evidence type="ECO:0000256" key="2">
    <source>
        <dbReference type="ARBA" id="ARBA00022723"/>
    </source>
</evidence>
<evidence type="ECO:0000256" key="6">
    <source>
        <dbReference type="RuleBase" id="RU361277"/>
    </source>
</evidence>
<name>A0A7W9S6C8_9HYPH</name>
<dbReference type="InterPro" id="IPR002328">
    <property type="entry name" value="ADH_Zn_CS"/>
</dbReference>
<dbReference type="InterPro" id="IPR013149">
    <property type="entry name" value="ADH-like_C"/>
</dbReference>
<comment type="caution">
    <text evidence="8">The sequence shown here is derived from an EMBL/GenBank/DDBJ whole genome shotgun (WGS) entry which is preliminary data.</text>
</comment>
<gene>
    <name evidence="8" type="ORF">HNR59_003222</name>
</gene>
<dbReference type="PROSITE" id="PS00059">
    <property type="entry name" value="ADH_ZINC"/>
    <property type="match status" value="1"/>
</dbReference>
<evidence type="ECO:0000259" key="7">
    <source>
        <dbReference type="SMART" id="SM00829"/>
    </source>
</evidence>
<dbReference type="RefSeq" id="WP_183832020.1">
    <property type="nucleotide sequence ID" value="NZ_JACHEU010000003.1"/>
</dbReference>
<keyword evidence="5" id="KW-0520">NAD</keyword>
<dbReference type="InterPro" id="IPR020843">
    <property type="entry name" value="ER"/>
</dbReference>
<comment type="similarity">
    <text evidence="6">Belongs to the zinc-containing alcohol dehydrogenase family.</text>
</comment>
<dbReference type="Pfam" id="PF00107">
    <property type="entry name" value="ADH_zinc_N"/>
    <property type="match status" value="1"/>
</dbReference>
<protein>
    <submittedName>
        <fullName evidence="8">Alcohol dehydrogenase</fullName>
        <ecNumber evidence="8">1.1.1.1</ecNumber>
    </submittedName>
</protein>
<dbReference type="Gene3D" id="3.40.50.720">
    <property type="entry name" value="NAD(P)-binding Rossmann-like Domain"/>
    <property type="match status" value="1"/>
</dbReference>
<dbReference type="GO" id="GO:0046294">
    <property type="term" value="P:formaldehyde catabolic process"/>
    <property type="evidence" value="ECO:0007669"/>
    <property type="project" value="TreeGrafter"/>
</dbReference>
<dbReference type="GO" id="GO:0008270">
    <property type="term" value="F:zinc ion binding"/>
    <property type="evidence" value="ECO:0007669"/>
    <property type="project" value="InterPro"/>
</dbReference>
<dbReference type="InterPro" id="IPR011032">
    <property type="entry name" value="GroES-like_sf"/>
</dbReference>
<dbReference type="Gene3D" id="3.90.180.10">
    <property type="entry name" value="Medium-chain alcohol dehydrogenases, catalytic domain"/>
    <property type="match status" value="1"/>
</dbReference>
<evidence type="ECO:0000313" key="9">
    <source>
        <dbReference type="Proteomes" id="UP000533306"/>
    </source>
</evidence>
<dbReference type="Proteomes" id="UP000533306">
    <property type="component" value="Unassembled WGS sequence"/>
</dbReference>
<evidence type="ECO:0000256" key="3">
    <source>
        <dbReference type="ARBA" id="ARBA00022833"/>
    </source>
</evidence>
<dbReference type="CDD" id="cd08281">
    <property type="entry name" value="liver_ADH_like1"/>
    <property type="match status" value="1"/>
</dbReference>
<dbReference type="SUPFAM" id="SSF51735">
    <property type="entry name" value="NAD(P)-binding Rossmann-fold domains"/>
    <property type="match status" value="1"/>
</dbReference>
<dbReference type="GO" id="GO:0051903">
    <property type="term" value="F:S-(hydroxymethyl)glutathione dehydrogenase [NAD(P)+] activity"/>
    <property type="evidence" value="ECO:0007669"/>
    <property type="project" value="TreeGrafter"/>
</dbReference>
<dbReference type="PANTHER" id="PTHR43880:SF12">
    <property type="entry name" value="ALCOHOL DEHYDROGENASE CLASS-3"/>
    <property type="match status" value="1"/>
</dbReference>
<evidence type="ECO:0000256" key="4">
    <source>
        <dbReference type="ARBA" id="ARBA00023002"/>
    </source>
</evidence>
<dbReference type="SMART" id="SM00829">
    <property type="entry name" value="PKS_ER"/>
    <property type="match status" value="1"/>
</dbReference>
<feature type="domain" description="Enoyl reductase (ER)" evidence="7">
    <location>
        <begin position="18"/>
        <end position="376"/>
    </location>
</feature>
<dbReference type="AlphaFoldDB" id="A0A7W9S6C8"/>
<dbReference type="GO" id="GO:0005829">
    <property type="term" value="C:cytosol"/>
    <property type="evidence" value="ECO:0007669"/>
    <property type="project" value="TreeGrafter"/>
</dbReference>
<dbReference type="Pfam" id="PF08240">
    <property type="entry name" value="ADH_N"/>
    <property type="match status" value="1"/>
</dbReference>
<proteinExistence type="inferred from homology"/>
<keyword evidence="2 6" id="KW-0479">Metal-binding</keyword>
<dbReference type="EMBL" id="JACHEU010000003">
    <property type="protein sequence ID" value="MBB6013828.1"/>
    <property type="molecule type" value="Genomic_DNA"/>
</dbReference>
<comment type="cofactor">
    <cofactor evidence="1 6">
        <name>Zn(2+)</name>
        <dbReference type="ChEBI" id="CHEBI:29105"/>
    </cofactor>
</comment>
<evidence type="ECO:0000256" key="5">
    <source>
        <dbReference type="ARBA" id="ARBA00023027"/>
    </source>
</evidence>
<dbReference type="PANTHER" id="PTHR43880">
    <property type="entry name" value="ALCOHOL DEHYDROGENASE"/>
    <property type="match status" value="1"/>
</dbReference>
<dbReference type="SUPFAM" id="SSF50129">
    <property type="entry name" value="GroES-like"/>
    <property type="match status" value="1"/>
</dbReference>
<dbReference type="GO" id="GO:0004022">
    <property type="term" value="F:alcohol dehydrogenase (NAD+) activity"/>
    <property type="evidence" value="ECO:0007669"/>
    <property type="project" value="UniProtKB-EC"/>
</dbReference>
<sequence>MKIRAAILKQSPAAAPFAQSRPLSIEEIELDPPGPEELLVRIGAAGLCHSDLSVINGNRPRQTPMVLGHEAAGTVVEVGAGIRDLAPGDRVVMTFQPSCGHCLPCAEGRPALCIPGAEANGKGVMMAGGVRLHDEHDHHDIHHHCGISGYADHAVVSRHSVVRVDAPDVPFAELALFGCAVQTGVGAIINTCRVQPGQSVAIVGLGGVGLAALLGAVAAGATEIIAIDLSQEKMAIARSLGATRTYNASGENVIEEVRKDTGGGVDHAVEVAGAAPAFDLAYRITRRGGQTVSAGLASPTAEFRIPAVNVVADERTVKGSYMGSCVPQRDIPRFISLYRAGKLPVDRLLTDVLSLDDINEGFDRLDRGEAIRQVVLFDPQEITAWRSNKGGRVIK</sequence>
<dbReference type="FunFam" id="3.40.50.720:FF:000003">
    <property type="entry name" value="S-(hydroxymethyl)glutathione dehydrogenase"/>
    <property type="match status" value="1"/>
</dbReference>
<dbReference type="InterPro" id="IPR013154">
    <property type="entry name" value="ADH-like_N"/>
</dbReference>
<evidence type="ECO:0000313" key="8">
    <source>
        <dbReference type="EMBL" id="MBB6013828.1"/>
    </source>
</evidence>
<keyword evidence="3 6" id="KW-0862">Zinc</keyword>
<keyword evidence="4 8" id="KW-0560">Oxidoreductase</keyword>
<keyword evidence="9" id="KW-1185">Reference proteome</keyword>
<accession>A0A7W9S6C8</accession>
<organism evidence="8 9">
    <name type="scientific">Aquamicrobium lusatiense</name>
    <dbReference type="NCBI Taxonomy" id="89772"/>
    <lineage>
        <taxon>Bacteria</taxon>
        <taxon>Pseudomonadati</taxon>
        <taxon>Pseudomonadota</taxon>
        <taxon>Alphaproteobacteria</taxon>
        <taxon>Hyphomicrobiales</taxon>
        <taxon>Phyllobacteriaceae</taxon>
        <taxon>Aquamicrobium</taxon>
    </lineage>
</organism>
<dbReference type="EC" id="1.1.1.1" evidence="8"/>
<evidence type="ECO:0000256" key="1">
    <source>
        <dbReference type="ARBA" id="ARBA00001947"/>
    </source>
</evidence>